<dbReference type="InterPro" id="IPR000648">
    <property type="entry name" value="Oxysterol-bd"/>
</dbReference>
<dbReference type="EMBL" id="OZ022410">
    <property type="protein sequence ID" value="CAK9440945.1"/>
    <property type="molecule type" value="Genomic_DNA"/>
</dbReference>
<dbReference type="Proteomes" id="UP001497383">
    <property type="component" value="Chromosome 4"/>
</dbReference>
<dbReference type="Gene3D" id="2.40.160.120">
    <property type="match status" value="1"/>
</dbReference>
<evidence type="ECO:0000313" key="6">
    <source>
        <dbReference type="EMBL" id="CAK9440647.1"/>
    </source>
</evidence>
<proteinExistence type="inferred from homology"/>
<dbReference type="SUPFAM" id="SSF144000">
    <property type="entry name" value="Oxysterol-binding protein-like"/>
    <property type="match status" value="1"/>
</dbReference>
<dbReference type="InterPro" id="IPR037239">
    <property type="entry name" value="OSBP_sf"/>
</dbReference>
<evidence type="ECO:0000313" key="7">
    <source>
        <dbReference type="EMBL" id="CAK9440945.1"/>
    </source>
</evidence>
<evidence type="ECO:0000256" key="1">
    <source>
        <dbReference type="ARBA" id="ARBA00008842"/>
    </source>
</evidence>
<dbReference type="Pfam" id="PF01237">
    <property type="entry name" value="Oxysterol_BP"/>
    <property type="match status" value="1"/>
</dbReference>
<evidence type="ECO:0000256" key="2">
    <source>
        <dbReference type="RuleBase" id="RU003844"/>
    </source>
</evidence>
<dbReference type="EMBL" id="OZ022411">
    <property type="protein sequence ID" value="CAK9441817.1"/>
    <property type="molecule type" value="Genomic_DNA"/>
</dbReference>
<dbReference type="Gene3D" id="3.30.70.3490">
    <property type="match status" value="1"/>
</dbReference>
<organism evidence="4 9">
    <name type="scientific">Lodderomyces beijingensis</name>
    <dbReference type="NCBI Taxonomy" id="1775926"/>
    <lineage>
        <taxon>Eukaryota</taxon>
        <taxon>Fungi</taxon>
        <taxon>Dikarya</taxon>
        <taxon>Ascomycota</taxon>
        <taxon>Saccharomycotina</taxon>
        <taxon>Pichiomycetes</taxon>
        <taxon>Debaryomycetaceae</taxon>
        <taxon>Candida/Lodderomyces clade</taxon>
        <taxon>Lodderomyces</taxon>
    </lineage>
</organism>
<dbReference type="PROSITE" id="PS01013">
    <property type="entry name" value="OSBP"/>
    <property type="match status" value="1"/>
</dbReference>
<gene>
    <name evidence="4" type="ORF">LODBEIA_P12440</name>
    <name evidence="5" type="ORF">LODBEIA_P38510</name>
    <name evidence="6" type="ORF">LODBEIA_P46610</name>
    <name evidence="7" type="ORF">LODBEIA_P48140</name>
    <name evidence="8" type="ORF">LODBEIA_P56850</name>
</gene>
<feature type="region of interest" description="Disordered" evidence="3">
    <location>
        <begin position="286"/>
        <end position="305"/>
    </location>
</feature>
<dbReference type="Proteomes" id="UP001497383">
    <property type="component" value="Chromosome 7"/>
</dbReference>
<dbReference type="Gene3D" id="1.10.287.2720">
    <property type="match status" value="1"/>
</dbReference>
<accession>A0ABP0ZL63</accession>
<dbReference type="PANTHER" id="PTHR10972:SF102">
    <property type="entry name" value="OXYSTEROL-BINDING PROTEIN"/>
    <property type="match status" value="1"/>
</dbReference>
<evidence type="ECO:0000313" key="4">
    <source>
        <dbReference type="EMBL" id="CAK9436722.1"/>
    </source>
</evidence>
<dbReference type="Proteomes" id="UP001497383">
    <property type="component" value="Chromosome 2"/>
</dbReference>
<dbReference type="InterPro" id="IPR018494">
    <property type="entry name" value="Oxysterol-bd_CS"/>
</dbReference>
<reference evidence="4 9" key="1">
    <citation type="submission" date="2024-03" db="EMBL/GenBank/DDBJ databases">
        <authorList>
            <person name="Brejova B."/>
        </authorList>
    </citation>
    <scope>NUCLEOTIDE SEQUENCE [LARGE SCALE GENOMIC DNA]</scope>
    <source>
        <strain evidence="4 9">CBS 14171</strain>
    </source>
</reference>
<dbReference type="GeneID" id="92206440"/>
<name>A0ABP0ZL63_9ASCO</name>
<dbReference type="Proteomes" id="UP001497383">
    <property type="component" value="Chromosome 6"/>
</dbReference>
<evidence type="ECO:0008006" key="10">
    <source>
        <dbReference type="Google" id="ProtNLM"/>
    </source>
</evidence>
<protein>
    <recommendedName>
        <fullName evidence="10">Oxysterol-binding protein</fullName>
    </recommendedName>
</protein>
<evidence type="ECO:0000313" key="9">
    <source>
        <dbReference type="Proteomes" id="UP001497383"/>
    </source>
</evidence>
<sequence>MSDNRSILVNLVSQLKVGMDLSKVTLPTFILEPKSMLERIANPFQLHQLLEEAAREPTAEARFLALVKWYLASWHIAPKGVKKPLNPVLGEYFRCRWGGASYLAEQISHHPPKSAYTYIDEENDIRVSGVVCPQSRFLGNSSAAIMKGESRIEIRGEVYTATQPNVYARGILFGKMRVELGDGVSLAGNGYELVLEFKTKGFISGEYDVVVGVVKFGGKEIYKVSGKWSDRVSVTRLATGETSELFRVAGVTPEEGRVPEDQGAMESRRLWGSTIEALVRDDQEAATREKSRVEERQREVAKRRSERGEVFVPHFFDLEGVARGGVSYD</sequence>
<dbReference type="EMBL" id="OZ022406">
    <property type="protein sequence ID" value="CAK9436722.1"/>
    <property type="molecule type" value="Genomic_DNA"/>
</dbReference>
<comment type="similarity">
    <text evidence="1 2">Belongs to the OSBP family.</text>
</comment>
<keyword evidence="9" id="KW-1185">Reference proteome</keyword>
<dbReference type="EMBL" id="OZ022408">
    <property type="protein sequence ID" value="CAK9439751.1"/>
    <property type="molecule type" value="Genomic_DNA"/>
</dbReference>
<dbReference type="Proteomes" id="UP001497383">
    <property type="component" value="Chromosome 5"/>
</dbReference>
<evidence type="ECO:0000313" key="5">
    <source>
        <dbReference type="EMBL" id="CAK9439751.1"/>
    </source>
</evidence>
<evidence type="ECO:0000256" key="3">
    <source>
        <dbReference type="SAM" id="MobiDB-lite"/>
    </source>
</evidence>
<dbReference type="RefSeq" id="XP_066828182.1">
    <property type="nucleotide sequence ID" value="XM_066971111.1"/>
</dbReference>
<dbReference type="EMBL" id="OZ022409">
    <property type="protein sequence ID" value="CAK9440647.1"/>
    <property type="molecule type" value="Genomic_DNA"/>
</dbReference>
<evidence type="ECO:0000313" key="8">
    <source>
        <dbReference type="EMBL" id="CAK9441817.1"/>
    </source>
</evidence>
<dbReference type="PANTHER" id="PTHR10972">
    <property type="entry name" value="OXYSTEROL-BINDING PROTEIN-RELATED"/>
    <property type="match status" value="1"/>
</dbReference>